<feature type="compositionally biased region" description="Polar residues" evidence="1">
    <location>
        <begin position="661"/>
        <end position="688"/>
    </location>
</feature>
<feature type="compositionally biased region" description="Gly residues" evidence="1">
    <location>
        <begin position="251"/>
        <end position="260"/>
    </location>
</feature>
<evidence type="ECO:0000313" key="2">
    <source>
        <dbReference type="EMBL" id="EKJ73101.1"/>
    </source>
</evidence>
<feature type="compositionally biased region" description="Polar residues" evidence="1">
    <location>
        <begin position="486"/>
        <end position="497"/>
    </location>
</feature>
<proteinExistence type="predicted"/>
<dbReference type="HOGENOM" id="CLU_340104_0_0_1"/>
<evidence type="ECO:0000256" key="1">
    <source>
        <dbReference type="SAM" id="MobiDB-lite"/>
    </source>
</evidence>
<name>K3ULV2_FUSPC</name>
<feature type="compositionally biased region" description="Basic and acidic residues" evidence="1">
    <location>
        <begin position="502"/>
        <end position="511"/>
    </location>
</feature>
<feature type="compositionally biased region" description="Low complexity" evidence="1">
    <location>
        <begin position="625"/>
        <end position="644"/>
    </location>
</feature>
<feature type="compositionally biased region" description="Basic and acidic residues" evidence="1">
    <location>
        <begin position="7"/>
        <end position="19"/>
    </location>
</feature>
<organism evidence="2 3">
    <name type="scientific">Fusarium pseudograminearum (strain CS3096)</name>
    <name type="common">Wheat and barley crown-rot fungus</name>
    <dbReference type="NCBI Taxonomy" id="1028729"/>
    <lineage>
        <taxon>Eukaryota</taxon>
        <taxon>Fungi</taxon>
        <taxon>Dikarya</taxon>
        <taxon>Ascomycota</taxon>
        <taxon>Pezizomycotina</taxon>
        <taxon>Sordariomycetes</taxon>
        <taxon>Hypocreomycetidae</taxon>
        <taxon>Hypocreales</taxon>
        <taxon>Nectriaceae</taxon>
        <taxon>Fusarium</taxon>
    </lineage>
</organism>
<feature type="region of interest" description="Disordered" evidence="1">
    <location>
        <begin position="534"/>
        <end position="880"/>
    </location>
</feature>
<dbReference type="Proteomes" id="UP000007978">
    <property type="component" value="Chromosome 2"/>
</dbReference>
<feature type="compositionally biased region" description="Gly residues" evidence="1">
    <location>
        <begin position="756"/>
        <end position="767"/>
    </location>
</feature>
<feature type="compositionally biased region" description="Basic and acidic residues" evidence="1">
    <location>
        <begin position="370"/>
        <end position="382"/>
    </location>
</feature>
<feature type="compositionally biased region" description="Basic and acidic residues" evidence="1">
    <location>
        <begin position="265"/>
        <end position="278"/>
    </location>
</feature>
<feature type="compositionally biased region" description="Basic and acidic residues" evidence="1">
    <location>
        <begin position="98"/>
        <end position="138"/>
    </location>
</feature>
<feature type="compositionally biased region" description="Basic and acidic residues" evidence="1">
    <location>
        <begin position="334"/>
        <end position="349"/>
    </location>
</feature>
<feature type="compositionally biased region" description="Polar residues" evidence="1">
    <location>
        <begin position="545"/>
        <end position="562"/>
    </location>
</feature>
<feature type="compositionally biased region" description="Basic and acidic residues" evidence="1">
    <location>
        <begin position="181"/>
        <end position="198"/>
    </location>
</feature>
<evidence type="ECO:0000313" key="3">
    <source>
        <dbReference type="Proteomes" id="UP000007978"/>
    </source>
</evidence>
<sequence length="880" mass="94272">MSSLGAKVKDILHKDRPDDSTTDPHPPGSFPTEDMEPSETEQGWSKGHEHNKLHKTDDPRGWTENETEASRGHGYKDSGVGMTQSDDRTSYKPTQDPMSERRNDPLSERRDEPLSDRRNEPLSDRHNEPLSDRRDDTLNRTTEAGGLGQKVPLVPSTEEHPYWGDLPSRGGVHNSVIGHGSLEDEQQRHKEIHSRTNDPSRTSGTLESGTFLSRRDRDEASTNTAPYGGRPDERQHPGEGTSGSHFKEGLAGAGAAGGAAYGAHELNKRHNDNEEARRLGQTTDRTQPEEHKQRAFPLLGRDHKEPHHTEKVKEDKHKDKDHDSKLGGLFGRKSSKDETARVEEQDRDKHHSKTGPALGAAGAAGAYAATRDRDDEKLRDANRQQNPTVQDTHKDDKQHGSKLGALFHRKGSKDETSRTEDEDKHHHSKAGPALAAAGAGGAYAATRNRHDDDNNRRETTTGAHQDPATTQHATKYPAAGLDSTRDYNPQNPSSGGVTQKPYRQEDLDHHRGSGLATGAATGAAAGLGAGALASHYGRRDEDRSATQPLSSYDNQSYDPNATSQSYQQQGFHQQQGSQHPHGLSAPAVAGYTDRGEHQDTHGAQSANFSHKDPVGQTQQHDSHRGAGIAAGTAAAGLGAGAMAARSGRDRDEYSGLDSNRGFENQSAYPTEGSAMNPSSRSYEQQDSNRGTGFGAGAGAALGTGALASRSGRDHDERSGLGANRGFESGDAYSGERSAMHPGSQSYEQQDSHRGAGLAGGAAAGLGAGALASHAAEHRRENDNDQFNTGNSQREFQTGNTGSGLGSTGPGVGGNPGMQNPAMENPSGLDSSNKQSLPGSQHESQPFAERKQEHDHTLMDNANSGKYNKLSSGTPSGIAYD</sequence>
<feature type="compositionally biased region" description="Polar residues" evidence="1">
    <location>
        <begin position="827"/>
        <end position="843"/>
    </location>
</feature>
<dbReference type="KEGG" id="fpu:FPSE_06714"/>
<gene>
    <name evidence="2" type="ORF">FPSE_06714</name>
</gene>
<dbReference type="OrthoDB" id="5244599at2759"/>
<feature type="compositionally biased region" description="Low complexity" evidence="1">
    <location>
        <begin position="355"/>
        <end position="369"/>
    </location>
</feature>
<feature type="region of interest" description="Disordered" evidence="1">
    <location>
        <begin position="1"/>
        <end position="519"/>
    </location>
</feature>
<reference evidence="2 3" key="1">
    <citation type="journal article" date="2012" name="PLoS Pathog.">
        <title>Comparative pathogenomics reveals horizontally acquired novel virulence genes in fungi infecting cereal hosts.</title>
        <authorList>
            <person name="Gardiner D.M."/>
            <person name="McDonald M.C."/>
            <person name="Covarelli L."/>
            <person name="Solomon P.S."/>
            <person name="Rusu A.G."/>
            <person name="Marshall M."/>
            <person name="Kazan K."/>
            <person name="Chakraborty S."/>
            <person name="McDonald B.A."/>
            <person name="Manners J.M."/>
        </authorList>
    </citation>
    <scope>NUCLEOTIDE SEQUENCE [LARGE SCALE GENOMIC DNA]</scope>
    <source>
        <strain evidence="2 3">CS3096</strain>
    </source>
</reference>
<feature type="compositionally biased region" description="Low complexity" evidence="1">
    <location>
        <begin position="430"/>
        <end position="446"/>
    </location>
</feature>
<keyword evidence="3" id="KW-1185">Reference proteome</keyword>
<dbReference type="eggNOG" id="ENOG502RMV6">
    <property type="taxonomic scope" value="Eukaryota"/>
</dbReference>
<feature type="compositionally biased region" description="Basic and acidic residues" evidence="1">
    <location>
        <begin position="300"/>
        <end position="325"/>
    </location>
</feature>
<feature type="compositionally biased region" description="Polar residues" evidence="1">
    <location>
        <begin position="859"/>
        <end position="874"/>
    </location>
</feature>
<feature type="compositionally biased region" description="Basic and acidic residues" evidence="1">
    <location>
        <begin position="412"/>
        <end position="425"/>
    </location>
</feature>
<accession>K3ULV2</accession>
<feature type="compositionally biased region" description="Low complexity" evidence="1">
    <location>
        <begin position="563"/>
        <end position="582"/>
    </location>
</feature>
<comment type="caution">
    <text evidence="2">The sequence shown here is derived from an EMBL/GenBank/DDBJ whole genome shotgun (WGS) entry which is preliminary data.</text>
</comment>
<dbReference type="AlphaFoldDB" id="K3ULV2"/>
<protein>
    <submittedName>
        <fullName evidence="2">Uncharacterized protein</fullName>
    </submittedName>
</protein>
<feature type="compositionally biased region" description="Basic and acidic residues" evidence="1">
    <location>
        <begin position="847"/>
        <end position="857"/>
    </location>
</feature>
<feature type="compositionally biased region" description="Basic and acidic residues" evidence="1">
    <location>
        <begin position="46"/>
        <end position="76"/>
    </location>
</feature>
<feature type="compositionally biased region" description="Gly residues" evidence="1">
    <location>
        <begin position="691"/>
        <end position="701"/>
    </location>
</feature>
<feature type="compositionally biased region" description="Basic and acidic residues" evidence="1">
    <location>
        <begin position="448"/>
        <end position="459"/>
    </location>
</feature>
<dbReference type="RefSeq" id="XP_009258107.1">
    <property type="nucleotide sequence ID" value="XM_009259832.1"/>
</dbReference>
<feature type="compositionally biased region" description="Polar residues" evidence="1">
    <location>
        <begin position="784"/>
        <end position="797"/>
    </location>
</feature>
<dbReference type="GeneID" id="20365332"/>
<feature type="compositionally biased region" description="Polar residues" evidence="1">
    <location>
        <begin position="199"/>
        <end position="211"/>
    </location>
</feature>
<feature type="compositionally biased region" description="Gly residues" evidence="1">
    <location>
        <begin position="800"/>
        <end position="815"/>
    </location>
</feature>
<dbReference type="EMBL" id="AFNW01000184">
    <property type="protein sequence ID" value="EKJ73101.1"/>
    <property type="molecule type" value="Genomic_DNA"/>
</dbReference>